<dbReference type="AlphaFoldDB" id="A0A6I3T4T1"/>
<evidence type="ECO:0000259" key="2">
    <source>
        <dbReference type="Pfam" id="PF14331"/>
    </source>
</evidence>
<evidence type="ECO:0000313" key="4">
    <source>
        <dbReference type="Proteomes" id="UP000430634"/>
    </source>
</evidence>
<reference evidence="3 4" key="1">
    <citation type="submission" date="2019-11" db="EMBL/GenBank/DDBJ databases">
        <title>Type strains purchased from KCTC, JCM and DSMZ.</title>
        <authorList>
            <person name="Lu H."/>
        </authorList>
    </citation>
    <scope>NUCLEOTIDE SEQUENCE [LARGE SCALE GENOMIC DNA]</scope>
    <source>
        <strain evidence="3 4">KCTC 52429</strain>
    </source>
</reference>
<name>A0A6I3T4T1_9BURK</name>
<gene>
    <name evidence="3" type="ORF">GM672_27490</name>
</gene>
<dbReference type="InterPro" id="IPR025743">
    <property type="entry name" value="TssM1_N"/>
</dbReference>
<keyword evidence="1" id="KW-1133">Transmembrane helix</keyword>
<protein>
    <recommendedName>
        <fullName evidence="2">Type VI secretion system component TssM1 N-terminal domain-containing protein</fullName>
    </recommendedName>
</protein>
<accession>A0A6I3T4T1</accession>
<evidence type="ECO:0000256" key="1">
    <source>
        <dbReference type="SAM" id="Phobius"/>
    </source>
</evidence>
<proteinExistence type="predicted"/>
<dbReference type="EMBL" id="WNKZ01000195">
    <property type="protein sequence ID" value="MTV56464.1"/>
    <property type="molecule type" value="Genomic_DNA"/>
</dbReference>
<feature type="domain" description="Type VI secretion system component TssM1 N-terminal" evidence="2">
    <location>
        <begin position="8"/>
        <end position="145"/>
    </location>
</feature>
<dbReference type="Pfam" id="PF14331">
    <property type="entry name" value="IcmF-related_N"/>
    <property type="match status" value="1"/>
</dbReference>
<feature type="transmembrane region" description="Helical" evidence="1">
    <location>
        <begin position="141"/>
        <end position="162"/>
    </location>
</feature>
<sequence length="682" mass="73903">AWRGAMGEQAVAWLGNRLRRLVSAQAAHDDLGEDGPAIFLMPDRLARSLAKLPAMLQEAMRQHAAMSPFTLRGIYLSGRAGAPQDAAAAVVDDPFAPPPPLPAPAPPLFCRDLLRERVFGEFGLATIVPRRLVAERRTRRAVLAGSGALALVWLIGLVPTFFASRQQLQAMEGPVLAVISAVVRAGDTAGGAHFDARSIADIATGLDRVEDWNTRALALPASWFSCCGGLDDGVNGALRAYYSKVLFKNIDEEFHARAEHLTPRGATALGGAGEPTGDPEKTVQFVALQEFVLATQEYEYQRAKFDELTHMYGGSWKDAAGLLHYLFNVQLNAGSPRAAERFSRLLQETAFTPRARDVADEKLRFQARLRQLHGDWLNRMFGATRLRELQAALAADVQQLGSGGADRHADMVRIRQRIGELRTLLTQTDLTWMADGNLSMSAPYQRLETDIRKSLMLRDAAAGLRAEVSGRQRQFRAAVQADSSGPNAVLAYTEGKALQVNADVAELEQALARLLQYRFTQGADTADELALLAPEGLLAWHADQLGAVRDTVAELQKYESTDLAAAPPAYQSTLRTLARLQATAFMQRELATAAAPAPCEVGWRCANFDDARQMVGPLLPALRKLELNDAAASWQQLLDRQAETLLRQLNAALAGDTLYLPAEGGVAAWDGGRGGAIGAYGA</sequence>
<dbReference type="Proteomes" id="UP000430634">
    <property type="component" value="Unassembled WGS sequence"/>
</dbReference>
<organism evidence="3 4">
    <name type="scientific">Pseudoduganella buxea</name>
    <dbReference type="NCBI Taxonomy" id="1949069"/>
    <lineage>
        <taxon>Bacteria</taxon>
        <taxon>Pseudomonadati</taxon>
        <taxon>Pseudomonadota</taxon>
        <taxon>Betaproteobacteria</taxon>
        <taxon>Burkholderiales</taxon>
        <taxon>Oxalobacteraceae</taxon>
        <taxon>Telluria group</taxon>
        <taxon>Pseudoduganella</taxon>
    </lineage>
</organism>
<feature type="non-terminal residue" evidence="3">
    <location>
        <position position="682"/>
    </location>
</feature>
<evidence type="ECO:0000313" key="3">
    <source>
        <dbReference type="EMBL" id="MTV56464.1"/>
    </source>
</evidence>
<keyword evidence="1" id="KW-0812">Transmembrane</keyword>
<dbReference type="RefSeq" id="WP_155473668.1">
    <property type="nucleotide sequence ID" value="NZ_WNKZ01000195.1"/>
</dbReference>
<comment type="caution">
    <text evidence="3">The sequence shown here is derived from an EMBL/GenBank/DDBJ whole genome shotgun (WGS) entry which is preliminary data.</text>
</comment>
<keyword evidence="1" id="KW-0472">Membrane</keyword>
<feature type="non-terminal residue" evidence="3">
    <location>
        <position position="1"/>
    </location>
</feature>